<name>A0ABP1D2I8_9APHY</name>
<proteinExistence type="predicted"/>
<sequence length="273" mass="29484">MDFTNINDPAGIKALLERLRSAQAWQPPVSTSSSAAPSDPLPPPPPAPASTSDVYESVLPSAASHEVTPSLTSAVPTASVASLLSQLQASIPPATTEHISDVAPYHPETHSSAFYKSPEPAVVTPPSIPQKQDVRGLSFQQSLPLLARLAEHPKFMEAISAMKQEQAKLEKKLWDERNAILASQEEKVKAAKTKANMIGAGLTKFEADTMTDNFRRELAQFDLQRALPAWDGLLAKQQTALETLGVPTIFATSSKADRERQQRVIQVLTGFDA</sequence>
<evidence type="ECO:0000256" key="1">
    <source>
        <dbReference type="SAM" id="MobiDB-lite"/>
    </source>
</evidence>
<keyword evidence="3" id="KW-1185">Reference proteome</keyword>
<dbReference type="Pfam" id="PF10454">
    <property type="entry name" value="DUF2458"/>
    <property type="match status" value="1"/>
</dbReference>
<organism evidence="2 3">
    <name type="scientific">Somion occarium</name>
    <dbReference type="NCBI Taxonomy" id="3059160"/>
    <lineage>
        <taxon>Eukaryota</taxon>
        <taxon>Fungi</taxon>
        <taxon>Dikarya</taxon>
        <taxon>Basidiomycota</taxon>
        <taxon>Agaricomycotina</taxon>
        <taxon>Agaricomycetes</taxon>
        <taxon>Polyporales</taxon>
        <taxon>Cerrenaceae</taxon>
        <taxon>Somion</taxon>
    </lineage>
</organism>
<evidence type="ECO:0000313" key="3">
    <source>
        <dbReference type="Proteomes" id="UP001497453"/>
    </source>
</evidence>
<dbReference type="Proteomes" id="UP001497453">
    <property type="component" value="Chromosome 2"/>
</dbReference>
<reference evidence="3" key="1">
    <citation type="submission" date="2024-04" db="EMBL/GenBank/DDBJ databases">
        <authorList>
            <person name="Shaw F."/>
            <person name="Minotto A."/>
        </authorList>
    </citation>
    <scope>NUCLEOTIDE SEQUENCE [LARGE SCALE GENOMIC DNA]</scope>
</reference>
<dbReference type="InterPro" id="IPR018858">
    <property type="entry name" value="DUF2458"/>
</dbReference>
<feature type="compositionally biased region" description="Pro residues" evidence="1">
    <location>
        <begin position="39"/>
        <end position="48"/>
    </location>
</feature>
<protein>
    <submittedName>
        <fullName evidence="2">Uncharacterized protein</fullName>
    </submittedName>
</protein>
<dbReference type="EMBL" id="OZ037945">
    <property type="protein sequence ID" value="CAL1702086.1"/>
    <property type="molecule type" value="Genomic_DNA"/>
</dbReference>
<feature type="compositionally biased region" description="Low complexity" evidence="1">
    <location>
        <begin position="27"/>
        <end position="38"/>
    </location>
</feature>
<gene>
    <name evidence="2" type="ORF">GFSPODELE1_LOCUS3870</name>
</gene>
<feature type="region of interest" description="Disordered" evidence="1">
    <location>
        <begin position="23"/>
        <end position="61"/>
    </location>
</feature>
<evidence type="ECO:0000313" key="2">
    <source>
        <dbReference type="EMBL" id="CAL1702086.1"/>
    </source>
</evidence>
<accession>A0ABP1D2I8</accession>